<evidence type="ECO:0000259" key="4">
    <source>
        <dbReference type="Pfam" id="PF13649"/>
    </source>
</evidence>
<dbReference type="GO" id="GO:0008168">
    <property type="term" value="F:methyltransferase activity"/>
    <property type="evidence" value="ECO:0007669"/>
    <property type="project" value="UniProtKB-KW"/>
</dbReference>
<keyword evidence="6" id="KW-1185">Reference proteome</keyword>
<dbReference type="InterPro" id="IPR041698">
    <property type="entry name" value="Methyltransf_25"/>
</dbReference>
<keyword evidence="2 5" id="KW-0808">Transferase</keyword>
<dbReference type="GO" id="GO:0032259">
    <property type="term" value="P:methylation"/>
    <property type="evidence" value="ECO:0007669"/>
    <property type="project" value="UniProtKB-KW"/>
</dbReference>
<dbReference type="SUPFAM" id="SSF53335">
    <property type="entry name" value="S-adenosyl-L-methionine-dependent methyltransferases"/>
    <property type="match status" value="1"/>
</dbReference>
<dbReference type="Proteomes" id="UP000305238">
    <property type="component" value="Unassembled WGS sequence"/>
</dbReference>
<protein>
    <submittedName>
        <fullName evidence="5">Methyltransferase domain-containing protein</fullName>
    </submittedName>
</protein>
<evidence type="ECO:0000313" key="6">
    <source>
        <dbReference type="Proteomes" id="UP000305238"/>
    </source>
</evidence>
<dbReference type="Gene3D" id="3.40.50.150">
    <property type="entry name" value="Vaccinia Virus protein VP39"/>
    <property type="match status" value="1"/>
</dbReference>
<dbReference type="CDD" id="cd02440">
    <property type="entry name" value="AdoMet_MTases"/>
    <property type="match status" value="1"/>
</dbReference>
<sequence length="284" mass="30539">MTTAPSGSSGMDGENGWKSTAGQHWVQHEDRHDRMLASLTSRLMSTAGISGTDKILDIGCGCGETSRIAARQAADGEVLGVDISAPMLARARVRAEEEGLANLRFEEADAATAQLPDAYYDLVLSRFGVMFFDDARAAFENISRSLRPGGRLAFLCWQEVMQNEHIVVPFSVLAAHAPVPDIGGPDAPGPFSLADPERIRELLNDAGCTDIKIEPLHERLRLGADVPDALAYFSEHPAASSSITAMDEATLAKVADELAEAIRPYQTPEGVFFGSAAWLVTARR</sequence>
<evidence type="ECO:0000256" key="2">
    <source>
        <dbReference type="ARBA" id="ARBA00022679"/>
    </source>
</evidence>
<reference evidence="5 6" key="1">
    <citation type="submission" date="2019-05" db="EMBL/GenBank/DDBJ databases">
        <title>Draft genome sequence of Actinomadura geliboluensis A8036.</title>
        <authorList>
            <person name="Saricaoglu S."/>
            <person name="Isik K."/>
        </authorList>
    </citation>
    <scope>NUCLEOTIDE SEQUENCE [LARGE SCALE GENOMIC DNA]</scope>
    <source>
        <strain evidence="5 6">A8036</strain>
    </source>
</reference>
<gene>
    <name evidence="5" type="ORF">ETD96_01430</name>
</gene>
<accession>A0A5S4HKF8</accession>
<dbReference type="RefSeq" id="WP_138632728.1">
    <property type="nucleotide sequence ID" value="NZ_JASWDG010000034.1"/>
</dbReference>
<evidence type="ECO:0000256" key="3">
    <source>
        <dbReference type="SAM" id="MobiDB-lite"/>
    </source>
</evidence>
<dbReference type="OrthoDB" id="9777638at2"/>
<dbReference type="InterPro" id="IPR029063">
    <property type="entry name" value="SAM-dependent_MTases_sf"/>
</dbReference>
<organism evidence="5 6">
    <name type="scientific">Actinomadura geliboluensis</name>
    <dbReference type="NCBI Taxonomy" id="882440"/>
    <lineage>
        <taxon>Bacteria</taxon>
        <taxon>Bacillati</taxon>
        <taxon>Actinomycetota</taxon>
        <taxon>Actinomycetes</taxon>
        <taxon>Streptosporangiales</taxon>
        <taxon>Thermomonosporaceae</taxon>
        <taxon>Actinomadura</taxon>
    </lineage>
</organism>
<dbReference type="PANTHER" id="PTHR43861:SF1">
    <property type="entry name" value="TRANS-ACONITATE 2-METHYLTRANSFERASE"/>
    <property type="match status" value="1"/>
</dbReference>
<evidence type="ECO:0000256" key="1">
    <source>
        <dbReference type="ARBA" id="ARBA00022603"/>
    </source>
</evidence>
<dbReference type="Pfam" id="PF13649">
    <property type="entry name" value="Methyltransf_25"/>
    <property type="match status" value="1"/>
</dbReference>
<evidence type="ECO:0000313" key="5">
    <source>
        <dbReference type="EMBL" id="TMR42240.1"/>
    </source>
</evidence>
<dbReference type="AlphaFoldDB" id="A0A5S4HKF8"/>
<comment type="caution">
    <text evidence="5">The sequence shown here is derived from an EMBL/GenBank/DDBJ whole genome shotgun (WGS) entry which is preliminary data.</text>
</comment>
<feature type="region of interest" description="Disordered" evidence="3">
    <location>
        <begin position="1"/>
        <end position="29"/>
    </location>
</feature>
<keyword evidence="1 5" id="KW-0489">Methyltransferase</keyword>
<dbReference type="EMBL" id="VCKZ01000004">
    <property type="protein sequence ID" value="TMR42240.1"/>
    <property type="molecule type" value="Genomic_DNA"/>
</dbReference>
<dbReference type="PANTHER" id="PTHR43861">
    <property type="entry name" value="TRANS-ACONITATE 2-METHYLTRANSFERASE-RELATED"/>
    <property type="match status" value="1"/>
</dbReference>
<proteinExistence type="predicted"/>
<feature type="domain" description="Methyltransferase" evidence="4">
    <location>
        <begin position="55"/>
        <end position="150"/>
    </location>
</feature>
<name>A0A5S4HKF8_9ACTN</name>